<organism evidence="1">
    <name type="scientific">Capitella teleta</name>
    <name type="common">Polychaete worm</name>
    <dbReference type="NCBI Taxonomy" id="283909"/>
    <lineage>
        <taxon>Eukaryota</taxon>
        <taxon>Metazoa</taxon>
        <taxon>Spiralia</taxon>
        <taxon>Lophotrochozoa</taxon>
        <taxon>Annelida</taxon>
        <taxon>Polychaeta</taxon>
        <taxon>Sedentaria</taxon>
        <taxon>Scolecida</taxon>
        <taxon>Capitellidae</taxon>
        <taxon>Capitella</taxon>
    </lineage>
</organism>
<dbReference type="AlphaFoldDB" id="R7TER7"/>
<dbReference type="Pfam" id="PF04488">
    <property type="entry name" value="Gly_transf_sug"/>
    <property type="match status" value="1"/>
</dbReference>
<evidence type="ECO:0000313" key="1">
    <source>
        <dbReference type="EMBL" id="ELT89561.1"/>
    </source>
</evidence>
<dbReference type="InterPro" id="IPR007577">
    <property type="entry name" value="GlycoTrfase_DXD_sugar-bd_CS"/>
</dbReference>
<dbReference type="OMA" id="FEIAINW"/>
<dbReference type="HOGENOM" id="CLU_050117_1_0_1"/>
<dbReference type="Gene3D" id="3.90.550.20">
    <property type="match status" value="1"/>
</dbReference>
<dbReference type="PANTHER" id="PTHR46830:SF2">
    <property type="entry name" value="ALPHA-1,4-N-ACETYLGLUCOSAMINYLTRANSFERASE"/>
    <property type="match status" value="1"/>
</dbReference>
<dbReference type="SUPFAM" id="SSF53448">
    <property type="entry name" value="Nucleotide-diphospho-sugar transferases"/>
    <property type="match status" value="1"/>
</dbReference>
<evidence type="ECO:0008006" key="4">
    <source>
        <dbReference type="Google" id="ProtNLM"/>
    </source>
</evidence>
<evidence type="ECO:0000313" key="2">
    <source>
        <dbReference type="EnsemblMetazoa" id="CapteP212320"/>
    </source>
</evidence>
<reference evidence="2" key="3">
    <citation type="submission" date="2015-06" db="UniProtKB">
        <authorList>
            <consortium name="EnsemblMetazoa"/>
        </authorList>
    </citation>
    <scope>IDENTIFICATION</scope>
</reference>
<protein>
    <recommendedName>
        <fullName evidence="4">Alpha-1,4-N-acetylglucosaminyltransferase</fullName>
    </recommendedName>
</protein>
<sequence>MEETKAFVNGVNGRRAGQMSRLCNNMHRDQQLSLTLTCTVNYIMAIRIVKPKTSKNDFSSEFGFKWWLVHVLSVDHCSLLEVVSLGNSCSGSRSDACGKQIMRLLAFGVCCAVLVVLVNSAIHASDGGPVYAVLNQVAVSKPTTCDPDTDFRIDPSRAPPASSDALPVPNIVHYIWYHNKPVKLKFFHMLSMLSAEKYLKPDIIYFHTDFEPVGEYWEQAKRNLTKLQVVHRKPTTCLFGEPIKNPVWGTSQSNVDRLVVLMEYGGIYLDLDVLIVQSFDPLRKYPCTLGLESPVKICGSIIISAPDSVFVKLWVEHFIFDYQIWTWAYNTGRVPTDLARRYPNLVHMEEDRLEKPNGDEIEKIWGNEHFDWRHNYAVHLLWRTWKSHNLFIVEEPDFNFIKTDNSSFSQMARRILYQ</sequence>
<dbReference type="OrthoDB" id="6150660at2759"/>
<dbReference type="EnsemblMetazoa" id="CapteT212320">
    <property type="protein sequence ID" value="CapteP212320"/>
    <property type="gene ID" value="CapteG212320"/>
</dbReference>
<dbReference type="PANTHER" id="PTHR46830">
    <property type="entry name" value="TRANSFERASE, PUTATIVE-RELATED"/>
    <property type="match status" value="1"/>
</dbReference>
<reference evidence="1 3" key="2">
    <citation type="journal article" date="2013" name="Nature">
        <title>Insights into bilaterian evolution from three spiralian genomes.</title>
        <authorList>
            <person name="Simakov O."/>
            <person name="Marletaz F."/>
            <person name="Cho S.J."/>
            <person name="Edsinger-Gonzales E."/>
            <person name="Havlak P."/>
            <person name="Hellsten U."/>
            <person name="Kuo D.H."/>
            <person name="Larsson T."/>
            <person name="Lv J."/>
            <person name="Arendt D."/>
            <person name="Savage R."/>
            <person name="Osoegawa K."/>
            <person name="de Jong P."/>
            <person name="Grimwood J."/>
            <person name="Chapman J.A."/>
            <person name="Shapiro H."/>
            <person name="Aerts A."/>
            <person name="Otillar R.P."/>
            <person name="Terry A.Y."/>
            <person name="Boore J.L."/>
            <person name="Grigoriev I.V."/>
            <person name="Lindberg D.R."/>
            <person name="Seaver E.C."/>
            <person name="Weisblat D.A."/>
            <person name="Putnam N.H."/>
            <person name="Rokhsar D.S."/>
        </authorList>
    </citation>
    <scope>NUCLEOTIDE SEQUENCE</scope>
    <source>
        <strain evidence="1 3">I ESC-2004</strain>
    </source>
</reference>
<accession>R7TER7</accession>
<dbReference type="EMBL" id="AMQN01014792">
    <property type="status" value="NOT_ANNOTATED_CDS"/>
    <property type="molecule type" value="Genomic_DNA"/>
</dbReference>
<gene>
    <name evidence="1" type="ORF">CAPTEDRAFT_212320</name>
</gene>
<reference evidence="3" key="1">
    <citation type="submission" date="2012-12" db="EMBL/GenBank/DDBJ databases">
        <authorList>
            <person name="Hellsten U."/>
            <person name="Grimwood J."/>
            <person name="Chapman J.A."/>
            <person name="Shapiro H."/>
            <person name="Aerts A."/>
            <person name="Otillar R.P."/>
            <person name="Terry A.Y."/>
            <person name="Boore J.L."/>
            <person name="Simakov O."/>
            <person name="Marletaz F."/>
            <person name="Cho S.-J."/>
            <person name="Edsinger-Gonzales E."/>
            <person name="Havlak P."/>
            <person name="Kuo D.-H."/>
            <person name="Larsson T."/>
            <person name="Lv J."/>
            <person name="Arendt D."/>
            <person name="Savage R."/>
            <person name="Osoegawa K."/>
            <person name="de Jong P."/>
            <person name="Lindberg D.R."/>
            <person name="Seaver E.C."/>
            <person name="Weisblat D.A."/>
            <person name="Putnam N.H."/>
            <person name="Grigoriev I.V."/>
            <person name="Rokhsar D.S."/>
        </authorList>
    </citation>
    <scope>NUCLEOTIDE SEQUENCE</scope>
    <source>
        <strain evidence="3">I ESC-2004</strain>
    </source>
</reference>
<dbReference type="Proteomes" id="UP000014760">
    <property type="component" value="Unassembled WGS sequence"/>
</dbReference>
<evidence type="ECO:0000313" key="3">
    <source>
        <dbReference type="Proteomes" id="UP000014760"/>
    </source>
</evidence>
<keyword evidence="3" id="KW-1185">Reference proteome</keyword>
<proteinExistence type="predicted"/>
<dbReference type="InterPro" id="IPR029044">
    <property type="entry name" value="Nucleotide-diphossugar_trans"/>
</dbReference>
<dbReference type="EMBL" id="KB311295">
    <property type="protein sequence ID" value="ELT89561.1"/>
    <property type="molecule type" value="Genomic_DNA"/>
</dbReference>
<name>R7TER7_CAPTE</name>